<dbReference type="GO" id="GO:0004252">
    <property type="term" value="F:serine-type endopeptidase activity"/>
    <property type="evidence" value="ECO:0007669"/>
    <property type="project" value="InterPro"/>
</dbReference>
<dbReference type="InterPro" id="IPR035952">
    <property type="entry name" value="Rhomboid-like_sf"/>
</dbReference>
<dbReference type="SMART" id="SM00165">
    <property type="entry name" value="UBA"/>
    <property type="match status" value="1"/>
</dbReference>
<dbReference type="FunFam" id="1.10.8.10:FF:000074">
    <property type="entry name" value="Ubiquitin-associated domain-containing protein 2"/>
    <property type="match status" value="1"/>
</dbReference>
<feature type="domain" description="UBA" evidence="8">
    <location>
        <begin position="587"/>
        <end position="627"/>
    </location>
</feature>
<feature type="transmembrane region" description="Helical" evidence="7">
    <location>
        <begin position="459"/>
        <end position="478"/>
    </location>
</feature>
<dbReference type="EMBL" id="LR881467">
    <property type="protein sequence ID" value="CAD5321026.1"/>
    <property type="molecule type" value="Genomic_DNA"/>
</dbReference>
<comment type="subcellular location">
    <subcellularLocation>
        <location evidence="1">Membrane</location>
        <topology evidence="1">Multi-pass membrane protein</topology>
    </subcellularLocation>
</comment>
<evidence type="ECO:0000256" key="4">
    <source>
        <dbReference type="ARBA" id="ARBA00022989"/>
    </source>
</evidence>
<evidence type="ECO:0000256" key="3">
    <source>
        <dbReference type="ARBA" id="ARBA00022692"/>
    </source>
</evidence>
<dbReference type="GO" id="GO:0005776">
    <property type="term" value="C:autophagosome"/>
    <property type="evidence" value="ECO:0007669"/>
    <property type="project" value="UniProtKB-ARBA"/>
</dbReference>
<dbReference type="Gene3D" id="1.20.1540.10">
    <property type="entry name" value="Rhomboid-like"/>
    <property type="match status" value="1"/>
</dbReference>
<dbReference type="GO" id="GO:0061908">
    <property type="term" value="C:phagophore"/>
    <property type="evidence" value="ECO:0007669"/>
    <property type="project" value="UniProtKB-ARBA"/>
</dbReference>
<dbReference type="SUPFAM" id="SSF81383">
    <property type="entry name" value="F-box domain"/>
    <property type="match status" value="1"/>
</dbReference>
<keyword evidence="4 7" id="KW-1133">Transmembrane helix</keyword>
<feature type="transmembrane region" description="Helical" evidence="7">
    <location>
        <begin position="498"/>
        <end position="528"/>
    </location>
</feature>
<dbReference type="InterPro" id="IPR015940">
    <property type="entry name" value="UBA"/>
</dbReference>
<feature type="transmembrane region" description="Helical" evidence="7">
    <location>
        <begin position="359"/>
        <end position="376"/>
    </location>
</feature>
<dbReference type="Gene3D" id="1.10.8.10">
    <property type="entry name" value="DNA helicase RuvA subunit, C-terminal domain"/>
    <property type="match status" value="1"/>
</dbReference>
<dbReference type="GO" id="GO:0005783">
    <property type="term" value="C:endoplasmic reticulum"/>
    <property type="evidence" value="ECO:0007669"/>
    <property type="project" value="UniProtKB-ARBA"/>
</dbReference>
<evidence type="ECO:0000313" key="10">
    <source>
        <dbReference type="EMBL" id="CAD5321026.1"/>
    </source>
</evidence>
<dbReference type="Pfam" id="PF00627">
    <property type="entry name" value="UBA"/>
    <property type="match status" value="1"/>
</dbReference>
<dbReference type="PANTHER" id="PTHR31482">
    <property type="entry name" value="ESTS AU081301(E20138)"/>
    <property type="match status" value="1"/>
</dbReference>
<evidence type="ECO:0000256" key="1">
    <source>
        <dbReference type="ARBA" id="ARBA00004141"/>
    </source>
</evidence>
<evidence type="ECO:0000256" key="2">
    <source>
        <dbReference type="ARBA" id="ARBA00009045"/>
    </source>
</evidence>
<evidence type="ECO:0000259" key="9">
    <source>
        <dbReference type="PROSITE" id="PS50181"/>
    </source>
</evidence>
<feature type="domain" description="F-box" evidence="9">
    <location>
        <begin position="1"/>
        <end position="46"/>
    </location>
</feature>
<dbReference type="Pfam" id="PF00646">
    <property type="entry name" value="F-box"/>
    <property type="match status" value="1"/>
</dbReference>
<dbReference type="GO" id="GO:0016020">
    <property type="term" value="C:membrane"/>
    <property type="evidence" value="ECO:0007669"/>
    <property type="project" value="UniProtKB-SubCell"/>
</dbReference>
<accession>A0A7G2EFH5</accession>
<organism evidence="10 11">
    <name type="scientific">Arabidopsis thaliana</name>
    <name type="common">Mouse-ear cress</name>
    <dbReference type="NCBI Taxonomy" id="3702"/>
    <lineage>
        <taxon>Eukaryota</taxon>
        <taxon>Viridiplantae</taxon>
        <taxon>Streptophyta</taxon>
        <taxon>Embryophyta</taxon>
        <taxon>Tracheophyta</taxon>
        <taxon>Spermatophyta</taxon>
        <taxon>Magnoliopsida</taxon>
        <taxon>eudicotyledons</taxon>
        <taxon>Gunneridae</taxon>
        <taxon>Pentapetalae</taxon>
        <taxon>rosids</taxon>
        <taxon>malvids</taxon>
        <taxon>Brassicales</taxon>
        <taxon>Brassicaceae</taxon>
        <taxon>Camelineae</taxon>
        <taxon>Arabidopsis</taxon>
    </lineage>
</organism>
<dbReference type="SMART" id="SM00256">
    <property type="entry name" value="FBOX"/>
    <property type="match status" value="1"/>
</dbReference>
<feature type="transmembrane region" description="Helical" evidence="7">
    <location>
        <begin position="396"/>
        <end position="419"/>
    </location>
</feature>
<dbReference type="InterPro" id="IPR022764">
    <property type="entry name" value="Peptidase_S54_rhomboid_dom"/>
</dbReference>
<evidence type="ECO:0000256" key="7">
    <source>
        <dbReference type="SAM" id="Phobius"/>
    </source>
</evidence>
<keyword evidence="5 7" id="KW-0472">Membrane</keyword>
<protein>
    <submittedName>
        <fullName evidence="10">(thale cress) hypothetical protein</fullName>
    </submittedName>
</protein>
<dbReference type="Proteomes" id="UP000516314">
    <property type="component" value="Chromosome 2"/>
</dbReference>
<dbReference type="PROSITE" id="PS50030">
    <property type="entry name" value="UBA"/>
    <property type="match status" value="1"/>
</dbReference>
<comment type="function">
    <text evidence="6">Probable rhomboid-type serine protease that catalyzes intramembrane proteolysis.</text>
</comment>
<comment type="similarity">
    <text evidence="2">Belongs to the peptidase S54 family.</text>
</comment>
<dbReference type="PROSITE" id="PS50181">
    <property type="entry name" value="FBOX"/>
    <property type="match status" value="1"/>
</dbReference>
<evidence type="ECO:0000259" key="8">
    <source>
        <dbReference type="PROSITE" id="PS50030"/>
    </source>
</evidence>
<reference evidence="10 11" key="1">
    <citation type="submission" date="2020-09" db="EMBL/GenBank/DDBJ databases">
        <authorList>
            <person name="Ashkenazy H."/>
        </authorList>
    </citation>
    <scope>NUCLEOTIDE SEQUENCE [LARGE SCALE GENOMIC DNA]</scope>
    <source>
        <strain evidence="11">cv. Cdm-0</strain>
    </source>
</reference>
<dbReference type="SUPFAM" id="SSF46934">
    <property type="entry name" value="UBA-like"/>
    <property type="match status" value="1"/>
</dbReference>
<evidence type="ECO:0000313" key="11">
    <source>
        <dbReference type="Proteomes" id="UP000516314"/>
    </source>
</evidence>
<dbReference type="InterPro" id="IPR036047">
    <property type="entry name" value="F-box-like_dom_sf"/>
</dbReference>
<name>A0A7G2EFH5_ARATH</name>
<dbReference type="GO" id="GO:0010286">
    <property type="term" value="P:heat acclimation"/>
    <property type="evidence" value="ECO:0007669"/>
    <property type="project" value="UniProtKB-ARBA"/>
</dbReference>
<dbReference type="PANTHER" id="PTHR31482:SF17">
    <property type="entry name" value="F-BOX DOMAIN-CONTAINING PROTEIN"/>
    <property type="match status" value="1"/>
</dbReference>
<feature type="transmembrane region" description="Helical" evidence="7">
    <location>
        <begin position="431"/>
        <end position="452"/>
    </location>
</feature>
<evidence type="ECO:0000256" key="6">
    <source>
        <dbReference type="ARBA" id="ARBA00037147"/>
    </source>
</evidence>
<gene>
    <name evidence="10" type="ORF">AT9943_LOCUS9114</name>
</gene>
<dbReference type="SUPFAM" id="SSF144091">
    <property type="entry name" value="Rhomboid-like"/>
    <property type="match status" value="1"/>
</dbReference>
<dbReference type="AlphaFoldDB" id="A0A7G2EFH5"/>
<dbReference type="InterPro" id="IPR009060">
    <property type="entry name" value="UBA-like_sf"/>
</dbReference>
<dbReference type="Pfam" id="PF01694">
    <property type="entry name" value="Rhomboid"/>
    <property type="match status" value="1"/>
</dbReference>
<dbReference type="Gene3D" id="1.20.1280.50">
    <property type="match status" value="1"/>
</dbReference>
<keyword evidence="3 7" id="KW-0812">Transmembrane</keyword>
<sequence length="630" mass="71606">MSLLDLPDLTLDCILEKLSPSELCAMTSVCSELRDKCVSDHLWEKHMETKWGRLMGDAAIQEWKSHVATIMRCLTSSSSTSRKSKPNWSSRFVANLKPFAWLSSNHGCENRGSSSYLAPIDSVMYWYSNLENGKFWFPAQVYNRENGHVGFMMSCYDAKIRYDFKTDTFQARYSAHGRRAAEEKVTWQRLRPSQDDTKSRDLHVSDCLHGLRPGDHFEIQWRRTKEFPYGWWFGIVGHLQNCDGVQNCRCDSDENVVMEFRQFRPESPWRRTVIKRKDHRETGNEENGFYGGISELLFEFEKFPETSLRRKFIGGDLRRNTEAPISQFRDELASAIVSVHPIKMNGGPSGFNNAPVTKAFVIATALFTVFFGIRGGSSKLGLSYQDIFEKFRIWKLIISAFAFSSTTQLLSGLYLLYFFRVFERQIGSNKYSVFIFFSGFVSLILETILLSLTKDPTANLLTSGPYALVFASFVPFFLDIPVTKRFGVLGVHFSDKSFIYLAGVQLLLSSWKRSIFTGICGIIAGSLYRLNIFGIRKAKFPEFMASLFSRFSLPSLSSHSQPPRRTSPNLGRQAVRAYRAPMPSTTEPSEEAIATLVSMGFDQNAARQALVHARNDVNAATNILLEAHSH</sequence>
<evidence type="ECO:0000256" key="5">
    <source>
        <dbReference type="ARBA" id="ARBA00023136"/>
    </source>
</evidence>
<dbReference type="InterPro" id="IPR001810">
    <property type="entry name" value="F-box_dom"/>
</dbReference>
<proteinExistence type="inferred from homology"/>